<comment type="caution">
    <text evidence="4">The sequence shown here is derived from an EMBL/GenBank/DDBJ whole genome shotgun (WGS) entry which is preliminary data.</text>
</comment>
<dbReference type="AlphaFoldDB" id="M2XXF3"/>
<keyword evidence="2" id="KW-0812">Transmembrane</keyword>
<dbReference type="InterPro" id="IPR014529">
    <property type="entry name" value="UCP026631"/>
</dbReference>
<dbReference type="PANTHER" id="PTHR34473:SF2">
    <property type="entry name" value="UPF0699 TRANSMEMBRANE PROTEIN YDBT"/>
    <property type="match status" value="1"/>
</dbReference>
<dbReference type="EMBL" id="ANHZ02000003">
    <property type="protein sequence ID" value="EME37488.1"/>
    <property type="molecule type" value="Genomic_DNA"/>
</dbReference>
<feature type="domain" description="YdbS-like PH" evidence="3">
    <location>
        <begin position="313"/>
        <end position="365"/>
    </location>
</feature>
<protein>
    <submittedName>
        <fullName evidence="4">Membrane-flanked domain-containing protein</fullName>
    </submittedName>
</protein>
<proteinExistence type="predicted"/>
<dbReference type="Pfam" id="PF03703">
    <property type="entry name" value="bPH_2"/>
    <property type="match status" value="3"/>
</dbReference>
<accession>M2XXF3</accession>
<keyword evidence="2" id="KW-1133">Transmembrane helix</keyword>
<reference evidence="4 5" key="1">
    <citation type="journal article" date="2014" name="Genome Announc.">
        <title>Draft Genome Sequence of Kocuria palustris PEL.</title>
        <authorList>
            <person name="Sharma G."/>
            <person name="Khatri I."/>
            <person name="Subramanian S."/>
        </authorList>
    </citation>
    <scope>NUCLEOTIDE SEQUENCE [LARGE SCALE GENOMIC DNA]</scope>
    <source>
        <strain evidence="4 5">PEL</strain>
    </source>
</reference>
<evidence type="ECO:0000313" key="5">
    <source>
        <dbReference type="Proteomes" id="UP000009877"/>
    </source>
</evidence>
<feature type="transmembrane region" description="Helical" evidence="2">
    <location>
        <begin position="94"/>
        <end position="125"/>
    </location>
</feature>
<sequence length="531" mass="58131">MRGEQMSDRSPAQHSEAQPTGASPEAEAHQPDSAEDWHRLHPLSPLIRGWIVVLAVLGVLLSNVMDGFFRGDGPGLNDSAEGLPGWASMLEGTVLWLVLLLVGALVVVGLLVGVALFSLVAWWFTTYQITDTHVRLRQGALARQERQTRLDRVQALDIRRPLGARIFGLAELSFEVADAGESAVVLRYLTHAHARRLRSQLLSRSRPQPEAPAEAGDAEAALPWARAAVPAAAQDHGAEQLLLRVPVSRVLLSWALSPSMVMLVVVGAAALAALIFFPEFMGAAFAGWIPVVVGLVVSLFQRLEKTWGFSAYRTDSGLRLRYGLLSTVSQTVPTGRIQALKVNRPMLWRRPGWSRVSINVAGYGDPAEEMNGSGRTTLIPVATDEHLAIMLAEALGADESREAFETARYGLTADLVEDPESRFTISPRRAARISWVVRRRRGFAVTRREVVTIDGRLSRTACLVPHGKIQSMEISRGPLARWLDLSDVSLHSIQGPVSPMIMAMDREVAERFVSEQSLRAHEKHTLVGARG</sequence>
<keyword evidence="5" id="KW-1185">Reference proteome</keyword>
<gene>
    <name evidence="4" type="ORF">C884_01539</name>
</gene>
<evidence type="ECO:0000256" key="2">
    <source>
        <dbReference type="SAM" id="Phobius"/>
    </source>
</evidence>
<organism evidence="4 5">
    <name type="scientific">Kocuria palustris PEL</name>
    <dbReference type="NCBI Taxonomy" id="1236550"/>
    <lineage>
        <taxon>Bacteria</taxon>
        <taxon>Bacillati</taxon>
        <taxon>Actinomycetota</taxon>
        <taxon>Actinomycetes</taxon>
        <taxon>Micrococcales</taxon>
        <taxon>Micrococcaceae</taxon>
        <taxon>Kocuria</taxon>
    </lineage>
</organism>
<dbReference type="PANTHER" id="PTHR34473">
    <property type="entry name" value="UPF0699 TRANSMEMBRANE PROTEIN YDBS"/>
    <property type="match status" value="1"/>
</dbReference>
<feature type="transmembrane region" description="Helical" evidence="2">
    <location>
        <begin position="251"/>
        <end position="277"/>
    </location>
</feature>
<dbReference type="Proteomes" id="UP000009877">
    <property type="component" value="Unassembled WGS sequence"/>
</dbReference>
<evidence type="ECO:0000256" key="1">
    <source>
        <dbReference type="SAM" id="MobiDB-lite"/>
    </source>
</evidence>
<feature type="region of interest" description="Disordered" evidence="1">
    <location>
        <begin position="1"/>
        <end position="34"/>
    </location>
</feature>
<name>M2XXF3_9MICC</name>
<feature type="domain" description="YdbS-like PH" evidence="3">
    <location>
        <begin position="439"/>
        <end position="512"/>
    </location>
</feature>
<keyword evidence="2" id="KW-0472">Membrane</keyword>
<feature type="transmembrane region" description="Helical" evidence="2">
    <location>
        <begin position="283"/>
        <end position="300"/>
    </location>
</feature>
<feature type="domain" description="YdbS-like PH" evidence="3">
    <location>
        <begin position="122"/>
        <end position="201"/>
    </location>
</feature>
<evidence type="ECO:0000313" key="4">
    <source>
        <dbReference type="EMBL" id="EME37488.1"/>
    </source>
</evidence>
<evidence type="ECO:0000259" key="3">
    <source>
        <dbReference type="Pfam" id="PF03703"/>
    </source>
</evidence>
<feature type="transmembrane region" description="Helical" evidence="2">
    <location>
        <begin position="46"/>
        <end position="65"/>
    </location>
</feature>
<dbReference type="InterPro" id="IPR005182">
    <property type="entry name" value="YdbS-like_PH"/>
</dbReference>
<dbReference type="PIRSF" id="PIRSF026631">
    <property type="entry name" value="UCP026631"/>
    <property type="match status" value="1"/>
</dbReference>
<feature type="compositionally biased region" description="Polar residues" evidence="1">
    <location>
        <begin position="8"/>
        <end position="21"/>
    </location>
</feature>